<evidence type="ECO:0000256" key="2">
    <source>
        <dbReference type="ARBA" id="ARBA00023239"/>
    </source>
</evidence>
<dbReference type="Gene3D" id="2.40.40.10">
    <property type="entry name" value="RlpA-like domain"/>
    <property type="match status" value="1"/>
</dbReference>
<evidence type="ECO:0000256" key="4">
    <source>
        <dbReference type="HAMAP-Rule" id="MF_02071"/>
    </source>
</evidence>
<proteinExistence type="inferred from homology"/>
<dbReference type="CDD" id="cd22268">
    <property type="entry name" value="DPBB_RlpA-like"/>
    <property type="match status" value="1"/>
</dbReference>
<dbReference type="GO" id="GO:0000270">
    <property type="term" value="P:peptidoglycan metabolic process"/>
    <property type="evidence" value="ECO:0007669"/>
    <property type="project" value="UniProtKB-UniRule"/>
</dbReference>
<dbReference type="Proteomes" id="UP000772181">
    <property type="component" value="Unassembled WGS sequence"/>
</dbReference>
<sequence>MASFLSGCAGKAKKPSLSARSPTVLKPLPDFREDGIASWYGYPYHGRKTSNGEIYDMHRLTAAHRTLPLGTWVYVTNLENGKRVKVRINDRGPFVWGRVIDMSKAGAAALGFEQQGLARVSLSLAEPIPEIVLIKQRFAIQVGAFIVKDNADNLKVRLEKGYQQVYLEQYYEFFRVRIGGYLSKDAAEKEAFRLAKEGFYPFITSQD</sequence>
<reference evidence="7" key="1">
    <citation type="submission" date="2020-07" db="EMBL/GenBank/DDBJ databases">
        <title>Huge and variable diversity of episymbiotic CPR bacteria and DPANN archaea in groundwater ecosystems.</title>
        <authorList>
            <person name="He C.Y."/>
            <person name="Keren R."/>
            <person name="Whittaker M."/>
            <person name="Farag I.F."/>
            <person name="Doudna J."/>
            <person name="Cate J.H.D."/>
            <person name="Banfield J.F."/>
        </authorList>
    </citation>
    <scope>NUCLEOTIDE SEQUENCE</scope>
    <source>
        <strain evidence="7">NC_groundwater_1482_Ag_S-0.65um_47_24</strain>
    </source>
</reference>
<dbReference type="HAMAP" id="MF_02071">
    <property type="entry name" value="RlpA"/>
    <property type="match status" value="1"/>
</dbReference>
<dbReference type="NCBIfam" id="TIGR00413">
    <property type="entry name" value="rlpA"/>
    <property type="match status" value="1"/>
</dbReference>
<evidence type="ECO:0000313" key="7">
    <source>
        <dbReference type="EMBL" id="MBI4596499.1"/>
    </source>
</evidence>
<evidence type="ECO:0000256" key="1">
    <source>
        <dbReference type="ARBA" id="ARBA00022729"/>
    </source>
</evidence>
<dbReference type="InterPro" id="IPR036908">
    <property type="entry name" value="RlpA-like_sf"/>
</dbReference>
<dbReference type="EC" id="4.2.2.-" evidence="4"/>
<dbReference type="GO" id="GO:0008932">
    <property type="term" value="F:lytic endotransglycosylase activity"/>
    <property type="evidence" value="ECO:0007669"/>
    <property type="project" value="UniProtKB-UniRule"/>
</dbReference>
<dbReference type="EMBL" id="JACQWF010000394">
    <property type="protein sequence ID" value="MBI4596499.1"/>
    <property type="molecule type" value="Genomic_DNA"/>
</dbReference>
<keyword evidence="1" id="KW-0732">Signal</keyword>
<accession>A0A933GPJ6</accession>
<keyword evidence="2 4" id="KW-0456">Lyase</keyword>
<gene>
    <name evidence="4" type="primary">rlpA</name>
    <name evidence="7" type="ORF">HY730_09015</name>
</gene>
<protein>
    <recommendedName>
        <fullName evidence="4">Probable endolytic peptidoglycan transglycosylase RlpA</fullName>
        <ecNumber evidence="4">4.2.2.-</ecNumber>
    </recommendedName>
</protein>
<dbReference type="SUPFAM" id="SSF50685">
    <property type="entry name" value="Barwin-like endoglucanases"/>
    <property type="match status" value="1"/>
</dbReference>
<dbReference type="SUPFAM" id="SSF110997">
    <property type="entry name" value="Sporulation related repeat"/>
    <property type="match status" value="1"/>
</dbReference>
<dbReference type="PROSITE" id="PS51724">
    <property type="entry name" value="SPOR"/>
    <property type="match status" value="1"/>
</dbReference>
<dbReference type="GO" id="GO:0042834">
    <property type="term" value="F:peptidoglycan binding"/>
    <property type="evidence" value="ECO:0007669"/>
    <property type="project" value="InterPro"/>
</dbReference>
<comment type="caution">
    <text evidence="7">The sequence shown here is derived from an EMBL/GenBank/DDBJ whole genome shotgun (WGS) entry which is preliminary data.</text>
</comment>
<dbReference type="PANTHER" id="PTHR34183:SF1">
    <property type="entry name" value="ENDOLYTIC PEPTIDOGLYCAN TRANSGLYCOSYLASE RLPA"/>
    <property type="match status" value="1"/>
</dbReference>
<keyword evidence="3 4" id="KW-0961">Cell wall biogenesis/degradation</keyword>
<feature type="domain" description="SPOR" evidence="6">
    <location>
        <begin position="132"/>
        <end position="207"/>
    </location>
</feature>
<dbReference type="AlphaFoldDB" id="A0A933GPJ6"/>
<evidence type="ECO:0000256" key="5">
    <source>
        <dbReference type="RuleBase" id="RU003495"/>
    </source>
</evidence>
<dbReference type="InterPro" id="IPR007730">
    <property type="entry name" value="SPOR-like_dom"/>
</dbReference>
<dbReference type="Pfam" id="PF05036">
    <property type="entry name" value="SPOR"/>
    <property type="match status" value="1"/>
</dbReference>
<evidence type="ECO:0000256" key="3">
    <source>
        <dbReference type="ARBA" id="ARBA00023316"/>
    </source>
</evidence>
<comment type="function">
    <text evidence="4">Lytic transglycosylase with a strong preference for naked glycan strands that lack stem peptides.</text>
</comment>
<dbReference type="Pfam" id="PF03330">
    <property type="entry name" value="DPBB_1"/>
    <property type="match status" value="1"/>
</dbReference>
<dbReference type="InterPro" id="IPR034718">
    <property type="entry name" value="RlpA"/>
</dbReference>
<comment type="similarity">
    <text evidence="4 5">Belongs to the RlpA family.</text>
</comment>
<dbReference type="PANTHER" id="PTHR34183">
    <property type="entry name" value="ENDOLYTIC PEPTIDOGLYCAN TRANSGLYCOSYLASE RLPA"/>
    <property type="match status" value="1"/>
</dbReference>
<organism evidence="7 8">
    <name type="scientific">Tectimicrobiota bacterium</name>
    <dbReference type="NCBI Taxonomy" id="2528274"/>
    <lineage>
        <taxon>Bacteria</taxon>
        <taxon>Pseudomonadati</taxon>
        <taxon>Nitrospinota/Tectimicrobiota group</taxon>
        <taxon>Candidatus Tectimicrobiota</taxon>
    </lineage>
</organism>
<dbReference type="InterPro" id="IPR036680">
    <property type="entry name" value="SPOR-like_sf"/>
</dbReference>
<name>A0A933GPJ6_UNCTE</name>
<dbReference type="Gene3D" id="3.30.70.1070">
    <property type="entry name" value="Sporulation related repeat"/>
    <property type="match status" value="1"/>
</dbReference>
<dbReference type="InterPro" id="IPR012997">
    <property type="entry name" value="RplA"/>
</dbReference>
<dbReference type="InterPro" id="IPR009009">
    <property type="entry name" value="RlpA-like_DPBB"/>
</dbReference>
<evidence type="ECO:0000313" key="8">
    <source>
        <dbReference type="Proteomes" id="UP000772181"/>
    </source>
</evidence>
<dbReference type="GO" id="GO:0071555">
    <property type="term" value="P:cell wall organization"/>
    <property type="evidence" value="ECO:0007669"/>
    <property type="project" value="UniProtKB-KW"/>
</dbReference>
<evidence type="ECO:0000259" key="6">
    <source>
        <dbReference type="PROSITE" id="PS51724"/>
    </source>
</evidence>